<gene>
    <name evidence="2" type="ORF">F7725_003292</name>
</gene>
<evidence type="ECO:0000313" key="2">
    <source>
        <dbReference type="EMBL" id="KAF3846214.1"/>
    </source>
</evidence>
<dbReference type="EMBL" id="JAAKFY010000014">
    <property type="protein sequence ID" value="KAF3846214.1"/>
    <property type="molecule type" value="Genomic_DNA"/>
</dbReference>
<dbReference type="AlphaFoldDB" id="A0A7J5Y9Y2"/>
<feature type="region of interest" description="Disordered" evidence="1">
    <location>
        <begin position="100"/>
        <end position="138"/>
    </location>
</feature>
<keyword evidence="3" id="KW-1185">Reference proteome</keyword>
<proteinExistence type="predicted"/>
<name>A0A7J5Y9Y2_DISMA</name>
<evidence type="ECO:0000256" key="1">
    <source>
        <dbReference type="SAM" id="MobiDB-lite"/>
    </source>
</evidence>
<feature type="compositionally biased region" description="Polar residues" evidence="1">
    <location>
        <begin position="114"/>
        <end position="128"/>
    </location>
</feature>
<dbReference type="InterPro" id="IPR003109">
    <property type="entry name" value="GoLoco_motif"/>
</dbReference>
<protein>
    <submittedName>
        <fullName evidence="2">Uncharacterized protein</fullName>
    </submittedName>
</protein>
<dbReference type="Proteomes" id="UP000518266">
    <property type="component" value="Unassembled WGS sequence"/>
</dbReference>
<organism evidence="2 3">
    <name type="scientific">Dissostichus mawsoni</name>
    <name type="common">Antarctic cod</name>
    <dbReference type="NCBI Taxonomy" id="36200"/>
    <lineage>
        <taxon>Eukaryota</taxon>
        <taxon>Metazoa</taxon>
        <taxon>Chordata</taxon>
        <taxon>Craniata</taxon>
        <taxon>Vertebrata</taxon>
        <taxon>Euteleostomi</taxon>
        <taxon>Actinopterygii</taxon>
        <taxon>Neopterygii</taxon>
        <taxon>Teleostei</taxon>
        <taxon>Neoteleostei</taxon>
        <taxon>Acanthomorphata</taxon>
        <taxon>Eupercaria</taxon>
        <taxon>Perciformes</taxon>
        <taxon>Notothenioidei</taxon>
        <taxon>Nototheniidae</taxon>
        <taxon>Dissostichus</taxon>
    </lineage>
</organism>
<reference evidence="2 3" key="1">
    <citation type="submission" date="2020-03" db="EMBL/GenBank/DDBJ databases">
        <title>Dissostichus mawsoni Genome sequencing and assembly.</title>
        <authorList>
            <person name="Park H."/>
        </authorList>
    </citation>
    <scope>NUCLEOTIDE SEQUENCE [LARGE SCALE GENOMIC DNA]</scope>
    <source>
        <strain evidence="2">DM0001</strain>
        <tissue evidence="2">Muscle</tissue>
    </source>
</reference>
<comment type="caution">
    <text evidence="2">The sequence shown here is derived from an EMBL/GenBank/DDBJ whole genome shotgun (WGS) entry which is preliminary data.</text>
</comment>
<accession>A0A7J5Y9Y2</accession>
<dbReference type="OrthoDB" id="286233at2759"/>
<dbReference type="InterPro" id="IPR042168">
    <property type="entry name" value="Pcp2"/>
</dbReference>
<dbReference type="InterPro" id="IPR011990">
    <property type="entry name" value="TPR-like_helical_dom_sf"/>
</dbReference>
<dbReference type="PROSITE" id="PS50877">
    <property type="entry name" value="GOLOCO"/>
    <property type="match status" value="1"/>
</dbReference>
<dbReference type="PANTHER" id="PTHR47503:SF1">
    <property type="entry name" value="PURKINJE CELL PROTEIN 2 HOMOLOG"/>
    <property type="match status" value="1"/>
</dbReference>
<dbReference type="SMART" id="SM00390">
    <property type="entry name" value="GoLoco"/>
    <property type="match status" value="2"/>
</dbReference>
<sequence>MLFYKVLTRFFAHVEYVQQRFQVFCSNIIMMNPIFLPQGSRMDGQRCSAPFLNIGTPSTQKINNPSSSTSDLTLKRSLSFSRFEHQKEASPSEQKQFLKMMSHAQGGRMEEQRCSLQPSRSTHATPTHNGRALHRLPS</sequence>
<dbReference type="Gene3D" id="1.25.40.10">
    <property type="entry name" value="Tetratricopeptide repeat domain"/>
    <property type="match status" value="1"/>
</dbReference>
<feature type="non-terminal residue" evidence="2">
    <location>
        <position position="1"/>
    </location>
</feature>
<dbReference type="PANTHER" id="PTHR47503">
    <property type="entry name" value="PURKINJE CELL PROTEIN 2"/>
    <property type="match status" value="1"/>
</dbReference>
<evidence type="ECO:0000313" key="3">
    <source>
        <dbReference type="Proteomes" id="UP000518266"/>
    </source>
</evidence>
<dbReference type="GO" id="GO:0005085">
    <property type="term" value="F:guanyl-nucleotide exchange factor activity"/>
    <property type="evidence" value="ECO:0007669"/>
    <property type="project" value="InterPro"/>
</dbReference>